<dbReference type="EMBL" id="AGEJ01000024">
    <property type="protein sequence ID" value="EMD16161.1"/>
    <property type="molecule type" value="Genomic_DNA"/>
</dbReference>
<dbReference type="OrthoDB" id="1655810at2"/>
<evidence type="ECO:0000313" key="2">
    <source>
        <dbReference type="Proteomes" id="UP000011758"/>
    </source>
</evidence>
<dbReference type="Proteomes" id="UP000011758">
    <property type="component" value="Unassembled WGS sequence"/>
</dbReference>
<organism evidence="1 2">
    <name type="scientific">Eggerthia catenaformis OT 569 = DSM 20559</name>
    <dbReference type="NCBI Taxonomy" id="999415"/>
    <lineage>
        <taxon>Bacteria</taxon>
        <taxon>Bacillati</taxon>
        <taxon>Bacillota</taxon>
        <taxon>Erysipelotrichia</taxon>
        <taxon>Erysipelotrichales</taxon>
        <taxon>Coprobacillaceae</taxon>
        <taxon>Eggerthia</taxon>
    </lineage>
</organism>
<dbReference type="STRING" id="999415.HMPREF9943_01564"/>
<evidence type="ECO:0000313" key="1">
    <source>
        <dbReference type="EMBL" id="EMD16161.1"/>
    </source>
</evidence>
<dbReference type="RefSeq" id="WP_004803786.1">
    <property type="nucleotide sequence ID" value="NZ_KB446649.1"/>
</dbReference>
<gene>
    <name evidence="1" type="ORF">HMPREF9943_01564</name>
</gene>
<name>M2Q1K9_9FIRM</name>
<sequence>MKLINPVTSAMHLGLHTVYEIECTYYFSNGIFYQNILGASFAENPKIAYQILRNKNIEIIDYFEAIYHKNTPENK</sequence>
<reference evidence="1 2" key="1">
    <citation type="submission" date="2013-02" db="EMBL/GenBank/DDBJ databases">
        <title>The Genome Sequence of Lactobacillus catenaformis F0143.</title>
        <authorList>
            <consortium name="The Broad Institute Genome Sequencing Platform"/>
            <person name="Earl A."/>
            <person name="Ward D."/>
            <person name="Feldgarden M."/>
            <person name="Gevers D."/>
            <person name="Izard J."/>
            <person name="Blanton J.M."/>
            <person name="Mathney J."/>
            <person name="Dewhirst F.E."/>
            <person name="Young S.K."/>
            <person name="Zeng Q."/>
            <person name="Gargeya S."/>
            <person name="Fitzgerald M."/>
            <person name="Haas B."/>
            <person name="Abouelleil A."/>
            <person name="Alvarado L."/>
            <person name="Arachchi H.M."/>
            <person name="Berlin A."/>
            <person name="Chapman S.B."/>
            <person name="Gearin G."/>
            <person name="Goldberg J."/>
            <person name="Griggs A."/>
            <person name="Gujja S."/>
            <person name="Hansen M."/>
            <person name="Heiman D."/>
            <person name="Howarth C."/>
            <person name="Larimer J."/>
            <person name="Lui A."/>
            <person name="MacDonald P.J.P."/>
            <person name="McCowen C."/>
            <person name="Montmayeur A."/>
            <person name="Murphy C."/>
            <person name="Neiman D."/>
            <person name="Pearson M."/>
            <person name="Priest M."/>
            <person name="Roberts A."/>
            <person name="Saif S."/>
            <person name="Shea T."/>
            <person name="Sisk P."/>
            <person name="Stolte C."/>
            <person name="Sykes S."/>
            <person name="Wortman J."/>
            <person name="Nusbaum C."/>
            <person name="Birren B."/>
        </authorList>
    </citation>
    <scope>NUCLEOTIDE SEQUENCE [LARGE SCALE GENOMIC DNA]</scope>
    <source>
        <strain evidence="1 2">OT 569</strain>
    </source>
</reference>
<accession>M2Q1K9</accession>
<keyword evidence="2" id="KW-1185">Reference proteome</keyword>
<protein>
    <submittedName>
        <fullName evidence="1">Uncharacterized protein</fullName>
    </submittedName>
</protein>
<proteinExistence type="predicted"/>
<dbReference type="BioCyc" id="ECAT999415-HMP:GTTI-1619-MONOMER"/>
<comment type="caution">
    <text evidence="1">The sequence shown here is derived from an EMBL/GenBank/DDBJ whole genome shotgun (WGS) entry which is preliminary data.</text>
</comment>
<dbReference type="AlphaFoldDB" id="M2Q1K9"/>